<accession>A0A7S3B971</accession>
<dbReference type="EMBL" id="HBHX01046952">
    <property type="protein sequence ID" value="CAE0126267.1"/>
    <property type="molecule type" value="Transcribed_RNA"/>
</dbReference>
<proteinExistence type="predicted"/>
<sequence length="114" mass="12697">MRQLSVALRSTCKRQACRPTLCLRRKCFGTRVSWLKLPNECVLTDCMRPDGTEAHERVWRASVAAVRATAQLWPNALMICGVSARVCVATLSACPQDDPSDDTVSLRVRACEEM</sequence>
<name>A0A7S3B971_9EUKA</name>
<gene>
    <name evidence="1" type="ORF">HERI1096_LOCUS26001</name>
</gene>
<organism evidence="1">
    <name type="scientific">Haptolina ericina</name>
    <dbReference type="NCBI Taxonomy" id="156174"/>
    <lineage>
        <taxon>Eukaryota</taxon>
        <taxon>Haptista</taxon>
        <taxon>Haptophyta</taxon>
        <taxon>Prymnesiophyceae</taxon>
        <taxon>Prymnesiales</taxon>
        <taxon>Prymnesiaceae</taxon>
        <taxon>Haptolina</taxon>
    </lineage>
</organism>
<reference evidence="1" key="1">
    <citation type="submission" date="2021-01" db="EMBL/GenBank/DDBJ databases">
        <authorList>
            <person name="Corre E."/>
            <person name="Pelletier E."/>
            <person name="Niang G."/>
            <person name="Scheremetjew M."/>
            <person name="Finn R."/>
            <person name="Kale V."/>
            <person name="Holt S."/>
            <person name="Cochrane G."/>
            <person name="Meng A."/>
            <person name="Brown T."/>
            <person name="Cohen L."/>
        </authorList>
    </citation>
    <scope>NUCLEOTIDE SEQUENCE</scope>
    <source>
        <strain evidence="1">CCMP281</strain>
    </source>
</reference>
<dbReference type="AlphaFoldDB" id="A0A7S3B971"/>
<evidence type="ECO:0000313" key="1">
    <source>
        <dbReference type="EMBL" id="CAE0126267.1"/>
    </source>
</evidence>
<protein>
    <submittedName>
        <fullName evidence="1">Uncharacterized protein</fullName>
    </submittedName>
</protein>